<reference evidence="6 7" key="1">
    <citation type="submission" date="2024-04" db="EMBL/GenBank/DDBJ databases">
        <title>Novel species of the genus Ideonella isolated from streams.</title>
        <authorList>
            <person name="Lu H."/>
        </authorList>
    </citation>
    <scope>NUCLEOTIDE SEQUENCE [LARGE SCALE GENOMIC DNA]</scope>
    <source>
        <strain evidence="6 7">DXS29W</strain>
    </source>
</reference>
<dbReference type="InterPro" id="IPR053812">
    <property type="entry name" value="HTH_Sigma70_ECF-like"/>
</dbReference>
<evidence type="ECO:0000259" key="5">
    <source>
        <dbReference type="Pfam" id="PF07638"/>
    </source>
</evidence>
<sequence length="197" mass="21526">MSDLQALIDQARGGSASARQQLFDMLYRDLKQLARSRLHVHSDGAMSATTLVHETYLKLVQSAAVRAGSRGEFFALAGHVMRSIIIDDARARLAAKRGGGVEIESIDSTQFEWPELADEAMDDERLLALNDALDRLGEADERMMRVVELKFFAGLTIEEAAEALDLSPRTVKRAWQGARAFLRGALAEAGLDPAADA</sequence>
<keyword evidence="2" id="KW-0805">Transcription regulation</keyword>
<evidence type="ECO:0000256" key="3">
    <source>
        <dbReference type="ARBA" id="ARBA00023082"/>
    </source>
</evidence>
<dbReference type="Gene3D" id="1.10.1740.10">
    <property type="match status" value="1"/>
</dbReference>
<dbReference type="SUPFAM" id="SSF88659">
    <property type="entry name" value="Sigma3 and sigma4 domains of RNA polymerase sigma factors"/>
    <property type="match status" value="1"/>
</dbReference>
<organism evidence="6 7">
    <name type="scientific">Ideonella lacteola</name>
    <dbReference type="NCBI Taxonomy" id="2984193"/>
    <lineage>
        <taxon>Bacteria</taxon>
        <taxon>Pseudomonadati</taxon>
        <taxon>Pseudomonadota</taxon>
        <taxon>Betaproteobacteria</taxon>
        <taxon>Burkholderiales</taxon>
        <taxon>Sphaerotilaceae</taxon>
        <taxon>Ideonella</taxon>
    </lineage>
</organism>
<keyword evidence="4" id="KW-0804">Transcription</keyword>
<comment type="caution">
    <text evidence="6">The sequence shown here is derived from an EMBL/GenBank/DDBJ whole genome shotgun (WGS) entry which is preliminary data.</text>
</comment>
<dbReference type="SUPFAM" id="SSF88946">
    <property type="entry name" value="Sigma2 domain of RNA polymerase sigma factors"/>
    <property type="match status" value="1"/>
</dbReference>
<dbReference type="InterPro" id="IPR036388">
    <property type="entry name" value="WH-like_DNA-bd_sf"/>
</dbReference>
<dbReference type="InterPro" id="IPR039425">
    <property type="entry name" value="RNA_pol_sigma-70-like"/>
</dbReference>
<dbReference type="InterPro" id="IPR011517">
    <property type="entry name" value="RNA_pol_sigma70_ECF-like"/>
</dbReference>
<evidence type="ECO:0000313" key="6">
    <source>
        <dbReference type="EMBL" id="MEK8034160.1"/>
    </source>
</evidence>
<protein>
    <submittedName>
        <fullName evidence="6">ECF-type sigma factor</fullName>
    </submittedName>
</protein>
<dbReference type="Gene3D" id="1.10.10.10">
    <property type="entry name" value="Winged helix-like DNA-binding domain superfamily/Winged helix DNA-binding domain"/>
    <property type="match status" value="1"/>
</dbReference>
<dbReference type="Pfam" id="PF07638">
    <property type="entry name" value="Sigma70_ECF"/>
    <property type="match status" value="1"/>
</dbReference>
<evidence type="ECO:0000313" key="7">
    <source>
        <dbReference type="Proteomes" id="UP001371218"/>
    </source>
</evidence>
<dbReference type="EMBL" id="JBBUTG010000025">
    <property type="protein sequence ID" value="MEK8034160.1"/>
    <property type="molecule type" value="Genomic_DNA"/>
</dbReference>
<keyword evidence="3" id="KW-0731">Sigma factor</keyword>
<dbReference type="NCBIfam" id="TIGR02999">
    <property type="entry name" value="Sig-70_X6"/>
    <property type="match status" value="1"/>
</dbReference>
<dbReference type="NCBIfam" id="TIGR02937">
    <property type="entry name" value="sigma70-ECF"/>
    <property type="match status" value="1"/>
</dbReference>
<dbReference type="PANTHER" id="PTHR43133:SF39">
    <property type="entry name" value="SIMILAR TO RNA POLYMERASE SIGMA-E FACTOR"/>
    <property type="match status" value="1"/>
</dbReference>
<proteinExistence type="inferred from homology"/>
<evidence type="ECO:0000256" key="2">
    <source>
        <dbReference type="ARBA" id="ARBA00023015"/>
    </source>
</evidence>
<evidence type="ECO:0000256" key="1">
    <source>
        <dbReference type="ARBA" id="ARBA00010641"/>
    </source>
</evidence>
<name>A0ABU9BZZ8_9BURK</name>
<feature type="domain" description="RNA polymerase sigma-70 ECF-like HTH" evidence="5">
    <location>
        <begin position="1"/>
        <end position="186"/>
    </location>
</feature>
<dbReference type="PANTHER" id="PTHR43133">
    <property type="entry name" value="RNA POLYMERASE ECF-TYPE SIGMA FACTO"/>
    <property type="match status" value="1"/>
</dbReference>
<dbReference type="InterPro" id="IPR014284">
    <property type="entry name" value="RNA_pol_sigma-70_dom"/>
</dbReference>
<accession>A0ABU9BZZ8</accession>
<dbReference type="RefSeq" id="WP_341428587.1">
    <property type="nucleotide sequence ID" value="NZ_JBBUTG010000025.1"/>
</dbReference>
<comment type="similarity">
    <text evidence="1">Belongs to the sigma-70 factor family. ECF subfamily.</text>
</comment>
<dbReference type="InterPro" id="IPR013324">
    <property type="entry name" value="RNA_pol_sigma_r3/r4-like"/>
</dbReference>
<evidence type="ECO:0000256" key="4">
    <source>
        <dbReference type="ARBA" id="ARBA00023163"/>
    </source>
</evidence>
<gene>
    <name evidence="6" type="ORF">AACH06_25320</name>
</gene>
<keyword evidence="7" id="KW-1185">Reference proteome</keyword>
<dbReference type="Proteomes" id="UP001371218">
    <property type="component" value="Unassembled WGS sequence"/>
</dbReference>
<dbReference type="InterPro" id="IPR013325">
    <property type="entry name" value="RNA_pol_sigma_r2"/>
</dbReference>